<accession>A0A8C0QZM5</accession>
<keyword evidence="3 11" id="KW-0694">RNA-binding</keyword>
<feature type="compositionally biased region" description="Low complexity" evidence="12">
    <location>
        <begin position="931"/>
        <end position="943"/>
    </location>
</feature>
<dbReference type="Proteomes" id="UP000694391">
    <property type="component" value="Unplaced"/>
</dbReference>
<dbReference type="GO" id="GO:0003723">
    <property type="term" value="F:RNA binding"/>
    <property type="evidence" value="ECO:0007669"/>
    <property type="project" value="UniProtKB-UniRule"/>
</dbReference>
<sequence>MAAATGAVAASAASGPAEGKKITDLRVIDLKSELKRRNLDITGVKTVLVSRLKQAIEEEGGDPDNIELTVSTDTPNKKPTKGKEAHEQDGNDELKDSEEFGENEEENVHSKELLSAEENKRTHELIEAEAIEEDIEKEDTESQVFTGSGDGTQEVSKPLPSEGNLAEADHTAHEEMEANAPVKEAEDDNISVTIQAEDAITLDFDGDDLLETGKNVKITDSEASKPKDGQDAIAQSPEKESKDYEMNANHKDGKKEDCVKGDPVEKEARESSKKAESGDKEKDTLKKGPSSTGASGQAKSSSKESKDSKTSSKDDKGSTSSASGSSGSSTKNIWVSGLSSNTKAADLKNLFGKYGKVLSAKVVTNARSPGAKCYGIVTMSSSTEVSRCIAHLHRTELHGQLISVEKVKGDPSKKELKKENDEKSSSRSSGDKKNMSDRSSKTQASVKKEEKRLSEKCEKKEGKEIKKIEGKDEKNDNGSSGQTSESIKKSEEKKRISISKEKERASLDKKRDKDYRRKDILPFEKMKEQRLREHLVRFERLRRAMELRRRREIAERERRERERIRIIREREERERLQRERERLEIERQKLERERMERERLERERIRIEQERRKEAERIAREREELRRQQQQLRYEQEKRNSLKRPRDVDHRRDDPYWSENKKLSLDTDARFSHGSDYSRQQNRFNDFDHRERGRFPESSTVQSSSFERRERFVGQSEGKKTRPTARREDPGFERYPKNFSDSRRNEPPPPRNELRETDRREVRGERDERRTVIIHDRPDIAHPRHPREAGPNPSRPTTWKSDGGMSTDKRETRVERPERSGREVSGHSVRGAPPGNRSNASGYGNREGDRGVITDRGSGTQHYPEERHVVERHGRDTSGPRKEWHGPPSQGPGYHDARRMGDGRTGAGMITQHARIVQISGNSMPRGSGSGFKPFKGGPPRRF</sequence>
<protein>
    <recommendedName>
        <fullName evidence="9">SAFB-like transcription modulator</fullName>
    </recommendedName>
    <alternativeName>
        <fullName evidence="10">Modulator of estrogen-induced transcription</fullName>
    </alternativeName>
</protein>
<feature type="compositionally biased region" description="Low complexity" evidence="12">
    <location>
        <begin position="1"/>
        <end position="17"/>
    </location>
</feature>
<dbReference type="GO" id="GO:0006357">
    <property type="term" value="P:regulation of transcription by RNA polymerase II"/>
    <property type="evidence" value="ECO:0007669"/>
    <property type="project" value="TreeGrafter"/>
</dbReference>
<dbReference type="SMART" id="SM00513">
    <property type="entry name" value="SAP"/>
    <property type="match status" value="1"/>
</dbReference>
<feature type="compositionally biased region" description="Acidic residues" evidence="12">
    <location>
        <begin position="127"/>
        <end position="141"/>
    </location>
</feature>
<feature type="compositionally biased region" description="Basic and acidic residues" evidence="12">
    <location>
        <begin position="685"/>
        <end position="695"/>
    </location>
</feature>
<feature type="domain" description="RRM" evidence="13">
    <location>
        <begin position="331"/>
        <end position="409"/>
    </location>
</feature>
<dbReference type="InterPro" id="IPR051738">
    <property type="entry name" value="SAF_Modulators"/>
</dbReference>
<keyword evidence="5" id="KW-0175">Coiled coil</keyword>
<organism evidence="15 16">
    <name type="scientific">Canis lupus dingo</name>
    <name type="common">dingo</name>
    <dbReference type="NCBI Taxonomy" id="286419"/>
    <lineage>
        <taxon>Eukaryota</taxon>
        <taxon>Metazoa</taxon>
        <taxon>Chordata</taxon>
        <taxon>Craniata</taxon>
        <taxon>Vertebrata</taxon>
        <taxon>Euteleostomi</taxon>
        <taxon>Mammalia</taxon>
        <taxon>Eutheria</taxon>
        <taxon>Laurasiatheria</taxon>
        <taxon>Carnivora</taxon>
        <taxon>Caniformia</taxon>
        <taxon>Canidae</taxon>
        <taxon>Canis</taxon>
    </lineage>
</organism>
<evidence type="ECO:0000259" key="13">
    <source>
        <dbReference type="PROSITE" id="PS50102"/>
    </source>
</evidence>
<dbReference type="InterPro" id="IPR035979">
    <property type="entry name" value="RBD_domain_sf"/>
</dbReference>
<dbReference type="FunFam" id="1.10.720.30:FF:000010">
    <property type="entry name" value="SAFB-like transcription modulator isoform X2"/>
    <property type="match status" value="1"/>
</dbReference>
<feature type="region of interest" description="Disordered" evidence="12">
    <location>
        <begin position="58"/>
        <end position="187"/>
    </location>
</feature>
<proteinExistence type="predicted"/>
<keyword evidence="16" id="KW-1185">Reference proteome</keyword>
<feature type="compositionally biased region" description="Basic and acidic residues" evidence="12">
    <location>
        <begin position="807"/>
        <end position="825"/>
    </location>
</feature>
<dbReference type="SUPFAM" id="SSF54928">
    <property type="entry name" value="RNA-binding domain, RBD"/>
    <property type="match status" value="1"/>
</dbReference>
<dbReference type="PROSITE" id="PS50102">
    <property type="entry name" value="RRM"/>
    <property type="match status" value="1"/>
</dbReference>
<dbReference type="InterPro" id="IPR000504">
    <property type="entry name" value="RRM_dom"/>
</dbReference>
<dbReference type="CDD" id="cd12678">
    <property type="entry name" value="RRM_SLTM"/>
    <property type="match status" value="1"/>
</dbReference>
<dbReference type="SMART" id="SM00360">
    <property type="entry name" value="RRM"/>
    <property type="match status" value="1"/>
</dbReference>
<feature type="compositionally biased region" description="Basic and acidic residues" evidence="12">
    <location>
        <begin position="81"/>
        <end position="98"/>
    </location>
</feature>
<evidence type="ECO:0000256" key="7">
    <source>
        <dbReference type="ARBA" id="ARBA00023242"/>
    </source>
</evidence>
<feature type="compositionally biased region" description="Polar residues" evidence="12">
    <location>
        <begin position="289"/>
        <end position="298"/>
    </location>
</feature>
<dbReference type="SUPFAM" id="SSF68906">
    <property type="entry name" value="SAP domain"/>
    <property type="match status" value="1"/>
</dbReference>
<keyword evidence="4" id="KW-0805">Transcription regulation</keyword>
<evidence type="ECO:0000256" key="3">
    <source>
        <dbReference type="ARBA" id="ARBA00022884"/>
    </source>
</evidence>
<comment type="function">
    <text evidence="8">When overexpressed, acts as a general inhibitor of transcription that eventually leads to apoptosis.</text>
</comment>
<gene>
    <name evidence="15" type="primary">SLTM</name>
</gene>
<dbReference type="GO" id="GO:0043565">
    <property type="term" value="F:sequence-specific DNA binding"/>
    <property type="evidence" value="ECO:0007669"/>
    <property type="project" value="TreeGrafter"/>
</dbReference>
<dbReference type="FunFam" id="3.30.70.330:FF:000238">
    <property type="entry name" value="SAFB-like transcription modulator isoform X2"/>
    <property type="match status" value="1"/>
</dbReference>
<evidence type="ECO:0000256" key="5">
    <source>
        <dbReference type="ARBA" id="ARBA00023054"/>
    </source>
</evidence>
<dbReference type="PANTHER" id="PTHR15683">
    <property type="entry name" value="SCAFFOLD ATTACHMENT FACTOR B-RELATED"/>
    <property type="match status" value="1"/>
</dbReference>
<feature type="compositionally biased region" description="Basic and acidic residues" evidence="12">
    <location>
        <begin position="863"/>
        <end position="885"/>
    </location>
</feature>
<feature type="region of interest" description="Disordered" evidence="12">
    <location>
        <begin position="403"/>
        <end position="517"/>
    </location>
</feature>
<feature type="compositionally biased region" description="Basic and acidic residues" evidence="12">
    <location>
        <begin position="167"/>
        <end position="176"/>
    </location>
</feature>
<evidence type="ECO:0000256" key="8">
    <source>
        <dbReference type="ARBA" id="ARBA00056159"/>
    </source>
</evidence>
<dbReference type="InterPro" id="IPR003034">
    <property type="entry name" value="SAP_dom"/>
</dbReference>
<feature type="compositionally biased region" description="Low complexity" evidence="12">
    <location>
        <begin position="318"/>
        <end position="331"/>
    </location>
</feature>
<reference evidence="15" key="2">
    <citation type="submission" date="2025-09" db="UniProtKB">
        <authorList>
            <consortium name="Ensembl"/>
        </authorList>
    </citation>
    <scope>IDENTIFICATION</scope>
</reference>
<feature type="compositionally biased region" description="Polar residues" evidence="12">
    <location>
        <begin position="675"/>
        <end position="684"/>
    </location>
</feature>
<evidence type="ECO:0000313" key="16">
    <source>
        <dbReference type="Proteomes" id="UP000694391"/>
    </source>
</evidence>
<dbReference type="InterPro" id="IPR012677">
    <property type="entry name" value="Nucleotide-bd_a/b_plait_sf"/>
</dbReference>
<dbReference type="InterPro" id="IPR036361">
    <property type="entry name" value="SAP_dom_sf"/>
</dbReference>
<feature type="compositionally biased region" description="Basic and acidic residues" evidence="12">
    <location>
        <begin position="301"/>
        <end position="317"/>
    </location>
</feature>
<dbReference type="GO" id="GO:0005634">
    <property type="term" value="C:nucleus"/>
    <property type="evidence" value="ECO:0007669"/>
    <property type="project" value="UniProtKB-SubCell"/>
</dbReference>
<dbReference type="GeneTree" id="ENSGT00940000156573"/>
<feature type="compositionally biased region" description="Basic and acidic residues" evidence="12">
    <location>
        <begin position="706"/>
        <end position="788"/>
    </location>
</feature>
<feature type="compositionally biased region" description="Polar residues" evidence="12">
    <location>
        <begin position="142"/>
        <end position="155"/>
    </location>
</feature>
<evidence type="ECO:0000256" key="11">
    <source>
        <dbReference type="PROSITE-ProRule" id="PRU00176"/>
    </source>
</evidence>
<keyword evidence="7" id="KW-0539">Nucleus</keyword>
<feature type="region of interest" description="Disordered" evidence="12">
    <location>
        <begin position="1"/>
        <end position="23"/>
    </location>
</feature>
<evidence type="ECO:0000256" key="2">
    <source>
        <dbReference type="ARBA" id="ARBA00022491"/>
    </source>
</evidence>
<dbReference type="Pfam" id="PF02037">
    <property type="entry name" value="SAP"/>
    <property type="match status" value="1"/>
</dbReference>
<feature type="region of interest" description="Disordered" evidence="12">
    <location>
        <begin position="215"/>
        <end position="334"/>
    </location>
</feature>
<evidence type="ECO:0000256" key="10">
    <source>
        <dbReference type="ARBA" id="ARBA00077459"/>
    </source>
</evidence>
<feature type="compositionally biased region" description="Basic and acidic residues" evidence="12">
    <location>
        <begin position="405"/>
        <end position="476"/>
    </location>
</feature>
<evidence type="ECO:0000259" key="14">
    <source>
        <dbReference type="PROSITE" id="PS50800"/>
    </source>
</evidence>
<feature type="domain" description="SAP" evidence="14">
    <location>
        <begin position="22"/>
        <end position="56"/>
    </location>
</feature>
<dbReference type="Gene3D" id="1.10.720.30">
    <property type="entry name" value="SAP domain"/>
    <property type="match status" value="1"/>
</dbReference>
<dbReference type="Ensembl" id="ENSCAFT00020017160.1">
    <property type="protein sequence ID" value="ENSCAFP00020014753.1"/>
    <property type="gene ID" value="ENSCAFG00020011253.1"/>
</dbReference>
<feature type="compositionally biased region" description="Basic and acidic residues" evidence="12">
    <location>
        <begin position="486"/>
        <end position="517"/>
    </location>
</feature>
<keyword evidence="2" id="KW-0678">Repressor</keyword>
<feature type="compositionally biased region" description="Basic and acidic residues" evidence="12">
    <location>
        <begin position="217"/>
        <end position="230"/>
    </location>
</feature>
<feature type="compositionally biased region" description="Basic and acidic residues" evidence="12">
    <location>
        <begin position="106"/>
        <end position="126"/>
    </location>
</feature>
<feature type="compositionally biased region" description="Basic and acidic residues" evidence="12">
    <location>
        <begin position="634"/>
        <end position="673"/>
    </location>
</feature>
<evidence type="ECO:0000256" key="12">
    <source>
        <dbReference type="SAM" id="MobiDB-lite"/>
    </source>
</evidence>
<evidence type="ECO:0000313" key="15">
    <source>
        <dbReference type="Ensembl" id="ENSCAFP00020014753.1"/>
    </source>
</evidence>
<evidence type="ECO:0000256" key="1">
    <source>
        <dbReference type="ARBA" id="ARBA00004123"/>
    </source>
</evidence>
<dbReference type="PANTHER" id="PTHR15683:SF5">
    <property type="entry name" value="SAFB-LIKE TRANSCRIPTION MODULATOR"/>
    <property type="match status" value="1"/>
</dbReference>
<dbReference type="GO" id="GO:0050684">
    <property type="term" value="P:regulation of mRNA processing"/>
    <property type="evidence" value="ECO:0007669"/>
    <property type="project" value="TreeGrafter"/>
</dbReference>
<feature type="region of interest" description="Disordered" evidence="12">
    <location>
        <begin position="629"/>
        <end position="943"/>
    </location>
</feature>
<dbReference type="Pfam" id="PF00076">
    <property type="entry name" value="RRM_1"/>
    <property type="match status" value="1"/>
</dbReference>
<dbReference type="AlphaFoldDB" id="A0A8C0QZM5"/>
<reference evidence="15" key="1">
    <citation type="submission" date="2025-08" db="UniProtKB">
        <authorList>
            <consortium name="Ensembl"/>
        </authorList>
    </citation>
    <scope>IDENTIFICATION</scope>
</reference>
<feature type="compositionally biased region" description="Basic and acidic residues" evidence="12">
    <location>
        <begin position="237"/>
        <end position="286"/>
    </location>
</feature>
<keyword evidence="6" id="KW-0804">Transcription</keyword>
<evidence type="ECO:0000256" key="9">
    <source>
        <dbReference type="ARBA" id="ARBA00071318"/>
    </source>
</evidence>
<evidence type="ECO:0000256" key="6">
    <source>
        <dbReference type="ARBA" id="ARBA00023163"/>
    </source>
</evidence>
<dbReference type="Gene3D" id="3.30.70.330">
    <property type="match status" value="1"/>
</dbReference>
<name>A0A8C0QZM5_CANLU</name>
<dbReference type="PROSITE" id="PS50800">
    <property type="entry name" value="SAP"/>
    <property type="match status" value="1"/>
</dbReference>
<evidence type="ECO:0000256" key="4">
    <source>
        <dbReference type="ARBA" id="ARBA00023015"/>
    </source>
</evidence>
<comment type="subcellular location">
    <subcellularLocation>
        <location evidence="1">Nucleus</location>
    </subcellularLocation>
</comment>